<feature type="transmembrane region" description="Helical" evidence="1">
    <location>
        <begin position="180"/>
        <end position="200"/>
    </location>
</feature>
<dbReference type="PANTHER" id="PTHR22911:SF103">
    <property type="entry name" value="BLR2811 PROTEIN"/>
    <property type="match status" value="1"/>
</dbReference>
<dbReference type="SUPFAM" id="SSF103481">
    <property type="entry name" value="Multidrug resistance efflux transporter EmrE"/>
    <property type="match status" value="2"/>
</dbReference>
<keyword evidence="1" id="KW-0472">Membrane</keyword>
<feature type="transmembrane region" description="Helical" evidence="1">
    <location>
        <begin position="92"/>
        <end position="114"/>
    </location>
</feature>
<dbReference type="GO" id="GO:0016020">
    <property type="term" value="C:membrane"/>
    <property type="evidence" value="ECO:0007669"/>
    <property type="project" value="InterPro"/>
</dbReference>
<dbReference type="RefSeq" id="WP_198880189.1">
    <property type="nucleotide sequence ID" value="NZ_JAEKJA010000001.1"/>
</dbReference>
<dbReference type="Proteomes" id="UP000609531">
    <property type="component" value="Unassembled WGS sequence"/>
</dbReference>
<comment type="caution">
    <text evidence="3">The sequence shown here is derived from an EMBL/GenBank/DDBJ whole genome shotgun (WGS) entry which is preliminary data.</text>
</comment>
<feature type="domain" description="EamA" evidence="2">
    <location>
        <begin position="5"/>
        <end position="137"/>
    </location>
</feature>
<feature type="transmembrane region" description="Helical" evidence="1">
    <location>
        <begin position="146"/>
        <end position="168"/>
    </location>
</feature>
<evidence type="ECO:0000313" key="4">
    <source>
        <dbReference type="Proteomes" id="UP000609531"/>
    </source>
</evidence>
<dbReference type="InterPro" id="IPR037185">
    <property type="entry name" value="EmrE-like"/>
</dbReference>
<name>A0A934MJ77_9HYPH</name>
<feature type="transmembrane region" description="Helical" evidence="1">
    <location>
        <begin position="66"/>
        <end position="86"/>
    </location>
</feature>
<evidence type="ECO:0000313" key="3">
    <source>
        <dbReference type="EMBL" id="MBJ3774299.1"/>
    </source>
</evidence>
<proteinExistence type="predicted"/>
<organism evidence="3 4">
    <name type="scientific">Acuticoccus mangrovi</name>
    <dbReference type="NCBI Taxonomy" id="2796142"/>
    <lineage>
        <taxon>Bacteria</taxon>
        <taxon>Pseudomonadati</taxon>
        <taxon>Pseudomonadota</taxon>
        <taxon>Alphaproteobacteria</taxon>
        <taxon>Hyphomicrobiales</taxon>
        <taxon>Amorphaceae</taxon>
        <taxon>Acuticoccus</taxon>
    </lineage>
</organism>
<accession>A0A934MJ77</accession>
<evidence type="ECO:0000259" key="2">
    <source>
        <dbReference type="Pfam" id="PF00892"/>
    </source>
</evidence>
<evidence type="ECO:0000256" key="1">
    <source>
        <dbReference type="SAM" id="Phobius"/>
    </source>
</evidence>
<feature type="transmembrane region" description="Helical" evidence="1">
    <location>
        <begin position="259"/>
        <end position="278"/>
    </location>
</feature>
<sequence>MGLWVGVALIFAANILLPLQDALAKDYVAVLPVWQVLLVRSLTVLLLAAAIGRGPLLRRLPVARSLPAMLVRSLVNLAAWGLFYLALRDLPLAQGITLYFFSPVLVALMAGPLLGERAGRAHWIGIVVGFAGVALASGAARLDMSAAAGLGILAAAFWAVTTIMLRVIAVGESALVQVTVANAVFAVATGTVALVVGWQANGAQTLGLALAGIAGGAGQYAIYAAARRISATTLAALEYGALVSGFVLGWLFFAETPTLTVWLGASLVIASGLAVVTAERRRPPSPLDRAAPVAPVTTVALAATASEAEAEAEAAPDADRP</sequence>
<dbReference type="EMBL" id="JAEKJA010000001">
    <property type="protein sequence ID" value="MBJ3774299.1"/>
    <property type="molecule type" value="Genomic_DNA"/>
</dbReference>
<feature type="transmembrane region" description="Helical" evidence="1">
    <location>
        <begin position="34"/>
        <end position="54"/>
    </location>
</feature>
<gene>
    <name evidence="3" type="ORF">JCR33_01275</name>
</gene>
<keyword evidence="1" id="KW-1133">Transmembrane helix</keyword>
<dbReference type="AlphaFoldDB" id="A0A934MJ77"/>
<dbReference type="InterPro" id="IPR000620">
    <property type="entry name" value="EamA_dom"/>
</dbReference>
<reference evidence="3" key="1">
    <citation type="submission" date="2020-12" db="EMBL/GenBank/DDBJ databases">
        <title>Bacterial taxonomy.</title>
        <authorList>
            <person name="Pan X."/>
        </authorList>
    </citation>
    <scope>NUCLEOTIDE SEQUENCE</scope>
    <source>
        <strain evidence="3">B2012</strain>
    </source>
</reference>
<feature type="transmembrane region" description="Helical" evidence="1">
    <location>
        <begin position="233"/>
        <end position="253"/>
    </location>
</feature>
<dbReference type="PANTHER" id="PTHR22911">
    <property type="entry name" value="ACYL-MALONYL CONDENSING ENZYME-RELATED"/>
    <property type="match status" value="1"/>
</dbReference>
<protein>
    <submittedName>
        <fullName evidence="3">DMT family transporter</fullName>
    </submittedName>
</protein>
<dbReference type="Pfam" id="PF00892">
    <property type="entry name" value="EamA"/>
    <property type="match status" value="2"/>
</dbReference>
<feature type="transmembrane region" description="Helical" evidence="1">
    <location>
        <begin position="121"/>
        <end position="140"/>
    </location>
</feature>
<feature type="transmembrane region" description="Helical" evidence="1">
    <location>
        <begin position="206"/>
        <end position="226"/>
    </location>
</feature>
<keyword evidence="4" id="KW-1185">Reference proteome</keyword>
<feature type="domain" description="EamA" evidence="2">
    <location>
        <begin position="149"/>
        <end position="273"/>
    </location>
</feature>
<keyword evidence="1" id="KW-0812">Transmembrane</keyword>